<dbReference type="InterPro" id="IPR009057">
    <property type="entry name" value="Homeodomain-like_sf"/>
</dbReference>
<dbReference type="Pfam" id="PF13556">
    <property type="entry name" value="HTH_30"/>
    <property type="match status" value="1"/>
</dbReference>
<proteinExistence type="inferred from homology"/>
<accession>A0A1W1VZL0</accession>
<dbReference type="PROSITE" id="PS50887">
    <property type="entry name" value="GGDEF"/>
    <property type="match status" value="1"/>
</dbReference>
<dbReference type="InterPro" id="IPR051448">
    <property type="entry name" value="CdaR-like_regulators"/>
</dbReference>
<protein>
    <submittedName>
        <fullName evidence="3">Purine catabolism regulatory protein</fullName>
    </submittedName>
</protein>
<sequence>MGITVREALKLGGLQRATLVAGKAGLDRVIKYVDILEVPDPRGWLRPNELLVTTCYAIQNDLQAQLNLLQELARVEGAALAIKFGRFIGTIPEEMCRLADRLQLPLISVPNDVPFIDITHPVMAAIIFEQSKHLEYSEKVHRKLTQVALEASNLQAVAQALAALIEREVVICNEELKPLAEAGKGPSSEPFQLSPEAARQVSLSPKGIEVAVWHKGTRQRYFATPVEVRGRRYGYILVDMQTPLSELNYIALEHAVTVTALQMVKEEAVAEAQRSLRRDFLEDLIAGAFRHRELAISRAEALGICLEEPKVIMAIDIDNFADYLFKSRSPVEYEISAERLKRNFHRIVNSCLMAFDRRALTVQRSDSVVAILPVTGKEPYKRDNWVKFRRELQEVALSIQGKIAQELKGVTVSIGISSIAAEPMEIGVRYQEARNAIRLARRLKGKGTIAFWEDVEIYSVLGQSGEALERFCQSVLGPLDRPEVKNREMLLETLRVYLECQGNVLATAEKLYIHRNTLRYRLKRIEEILGRDLKSPDERLSLWLALKARVLVRAGQ</sequence>
<evidence type="ECO:0000259" key="2">
    <source>
        <dbReference type="PROSITE" id="PS50887"/>
    </source>
</evidence>
<dbReference type="Pfam" id="PF07905">
    <property type="entry name" value="PucR"/>
    <property type="match status" value="1"/>
</dbReference>
<dbReference type="InterPro" id="IPR025736">
    <property type="entry name" value="PucR_C-HTH_dom"/>
</dbReference>
<keyword evidence="4" id="KW-1185">Reference proteome</keyword>
<evidence type="ECO:0000313" key="3">
    <source>
        <dbReference type="EMBL" id="SMB98294.1"/>
    </source>
</evidence>
<dbReference type="InterPro" id="IPR041522">
    <property type="entry name" value="CdaR_GGDEF"/>
</dbReference>
<dbReference type="PANTHER" id="PTHR33744">
    <property type="entry name" value="CARBOHYDRATE DIACID REGULATOR"/>
    <property type="match status" value="1"/>
</dbReference>
<dbReference type="InterPro" id="IPR000160">
    <property type="entry name" value="GGDEF_dom"/>
</dbReference>
<comment type="similarity">
    <text evidence="1">Belongs to the CdaR family.</text>
</comment>
<dbReference type="OrthoDB" id="143422at2"/>
<dbReference type="InterPro" id="IPR042070">
    <property type="entry name" value="PucR_C-HTH_sf"/>
</dbReference>
<dbReference type="Proteomes" id="UP000192569">
    <property type="component" value="Chromosome I"/>
</dbReference>
<dbReference type="EMBL" id="LT838272">
    <property type="protein sequence ID" value="SMB98294.1"/>
    <property type="molecule type" value="Genomic_DNA"/>
</dbReference>
<dbReference type="InterPro" id="IPR012914">
    <property type="entry name" value="PucR_dom"/>
</dbReference>
<evidence type="ECO:0000256" key="1">
    <source>
        <dbReference type="ARBA" id="ARBA00006754"/>
    </source>
</evidence>
<dbReference type="SUPFAM" id="SSF46689">
    <property type="entry name" value="Homeodomain-like"/>
    <property type="match status" value="1"/>
</dbReference>
<evidence type="ECO:0000313" key="4">
    <source>
        <dbReference type="Proteomes" id="UP000192569"/>
    </source>
</evidence>
<reference evidence="3 4" key="1">
    <citation type="submission" date="2017-04" db="EMBL/GenBank/DDBJ databases">
        <authorList>
            <person name="Afonso C.L."/>
            <person name="Miller P.J."/>
            <person name="Scott M.A."/>
            <person name="Spackman E."/>
            <person name="Goraichik I."/>
            <person name="Dimitrov K.M."/>
            <person name="Suarez D.L."/>
            <person name="Swayne D.E."/>
        </authorList>
    </citation>
    <scope>NUCLEOTIDE SEQUENCE [LARGE SCALE GENOMIC DNA]</scope>
    <source>
        <strain evidence="3 4">ToBE</strain>
    </source>
</reference>
<dbReference type="AlphaFoldDB" id="A0A1W1VZL0"/>
<dbReference type="Pfam" id="PF17853">
    <property type="entry name" value="GGDEF_2"/>
    <property type="match status" value="1"/>
</dbReference>
<dbReference type="RefSeq" id="WP_084665809.1">
    <property type="nucleotide sequence ID" value="NZ_LT838272.1"/>
</dbReference>
<dbReference type="PANTHER" id="PTHR33744:SF1">
    <property type="entry name" value="DNA-BINDING TRANSCRIPTIONAL ACTIVATOR ADER"/>
    <property type="match status" value="1"/>
</dbReference>
<gene>
    <name evidence="3" type="ORF">SAMN00808754_2253</name>
</gene>
<dbReference type="Gene3D" id="1.10.10.2840">
    <property type="entry name" value="PucR C-terminal helix-turn-helix domain"/>
    <property type="match status" value="1"/>
</dbReference>
<feature type="domain" description="GGDEF" evidence="2">
    <location>
        <begin position="308"/>
        <end position="454"/>
    </location>
</feature>
<name>A0A1W1VZL0_9FIRM</name>
<organism evidence="3 4">
    <name type="scientific">Thermanaeromonas toyohensis ToBE</name>
    <dbReference type="NCBI Taxonomy" id="698762"/>
    <lineage>
        <taxon>Bacteria</taxon>
        <taxon>Bacillati</taxon>
        <taxon>Bacillota</taxon>
        <taxon>Clostridia</taxon>
        <taxon>Neomoorellales</taxon>
        <taxon>Neomoorellaceae</taxon>
        <taxon>Thermanaeromonas</taxon>
    </lineage>
</organism>
<dbReference type="STRING" id="698762.SAMN00808754_2253"/>